<evidence type="ECO:0000313" key="2">
    <source>
        <dbReference type="Proteomes" id="UP000238034"/>
    </source>
</evidence>
<dbReference type="GO" id="GO:0004519">
    <property type="term" value="F:endonuclease activity"/>
    <property type="evidence" value="ECO:0007669"/>
    <property type="project" value="InterPro"/>
</dbReference>
<proteinExistence type="predicted"/>
<dbReference type="Gene3D" id="3.30.2310.20">
    <property type="entry name" value="RelE-like"/>
    <property type="match status" value="1"/>
</dbReference>
<keyword evidence="2" id="KW-1185">Reference proteome</keyword>
<comment type="caution">
    <text evidence="1">The sequence shown here is derived from an EMBL/GenBank/DDBJ whole genome shotgun (WGS) entry which is preliminary data.</text>
</comment>
<organism evidence="1 2">
    <name type="scientific">Arcticibacter pallidicorallinus</name>
    <dbReference type="NCBI Taxonomy" id="1259464"/>
    <lineage>
        <taxon>Bacteria</taxon>
        <taxon>Pseudomonadati</taxon>
        <taxon>Bacteroidota</taxon>
        <taxon>Sphingobacteriia</taxon>
        <taxon>Sphingobacteriales</taxon>
        <taxon>Sphingobacteriaceae</taxon>
        <taxon>Arcticibacter</taxon>
    </lineage>
</organism>
<reference evidence="1 2" key="1">
    <citation type="submission" date="2018-03" db="EMBL/GenBank/DDBJ databases">
        <title>Genomic Encyclopedia of Type Strains, Phase III (KMG-III): the genomes of soil and plant-associated and newly described type strains.</title>
        <authorList>
            <person name="Whitman W."/>
        </authorList>
    </citation>
    <scope>NUCLEOTIDE SEQUENCE [LARGE SCALE GENOMIC DNA]</scope>
    <source>
        <strain evidence="1 2">CGMCC 1.9313</strain>
    </source>
</reference>
<sequence>MEIEFTVQAYKELEYWRKTGNAKVLKRIAEITESILQTPFLGLGKPEALKYEY</sequence>
<gene>
    <name evidence="1" type="ORF">B0I27_103169</name>
</gene>
<dbReference type="Proteomes" id="UP000238034">
    <property type="component" value="Unassembled WGS sequence"/>
</dbReference>
<dbReference type="SUPFAM" id="SSF143011">
    <property type="entry name" value="RelE-like"/>
    <property type="match status" value="1"/>
</dbReference>
<dbReference type="InterPro" id="IPR009614">
    <property type="entry name" value="YoeB_toxin"/>
</dbReference>
<dbReference type="EMBL" id="PVTH01000003">
    <property type="protein sequence ID" value="PRY53699.1"/>
    <property type="molecule type" value="Genomic_DNA"/>
</dbReference>
<name>A0A2T0U712_9SPHI</name>
<dbReference type="GO" id="GO:0006401">
    <property type="term" value="P:RNA catabolic process"/>
    <property type="evidence" value="ECO:0007669"/>
    <property type="project" value="InterPro"/>
</dbReference>
<dbReference type="AlphaFoldDB" id="A0A2T0U712"/>
<dbReference type="InterPro" id="IPR035093">
    <property type="entry name" value="RelE/ParE_toxin_dom_sf"/>
</dbReference>
<accession>A0A2T0U712</accession>
<evidence type="ECO:0000313" key="1">
    <source>
        <dbReference type="EMBL" id="PRY53699.1"/>
    </source>
</evidence>
<protein>
    <submittedName>
        <fullName evidence="1">YoeB-like toxin of type II toxin-antitoxin system</fullName>
    </submittedName>
</protein>
<dbReference type="Pfam" id="PF06769">
    <property type="entry name" value="YoeB_toxin"/>
    <property type="match status" value="1"/>
</dbReference>